<proteinExistence type="predicted"/>
<dbReference type="EnsemblPlants" id="ONIVA11G20580.1">
    <property type="protein sequence ID" value="ONIVA11G20580.1"/>
    <property type="gene ID" value="ONIVA11G20580"/>
</dbReference>
<dbReference type="PANTHER" id="PTHR34591:SF21">
    <property type="entry name" value="F-BOX DOMAIN CONTAINING PROTEIN, EXPRESSED"/>
    <property type="match status" value="1"/>
</dbReference>
<dbReference type="STRING" id="4536.A0A0E0J4L4"/>
<protein>
    <recommendedName>
        <fullName evidence="3">F-box associated domain-containing protein</fullName>
    </recommendedName>
</protein>
<dbReference type="PANTHER" id="PTHR34591">
    <property type="entry name" value="OS03G0653100 PROTEIN-RELATED"/>
    <property type="match status" value="1"/>
</dbReference>
<dbReference type="Proteomes" id="UP000006591">
    <property type="component" value="Chromosome 11"/>
</dbReference>
<dbReference type="AlphaFoldDB" id="A0A0E0J4L4"/>
<evidence type="ECO:0000313" key="2">
    <source>
        <dbReference type="Proteomes" id="UP000006591"/>
    </source>
</evidence>
<dbReference type="Gramene" id="ONIVA11G20580.1">
    <property type="protein sequence ID" value="ONIVA11G20580.1"/>
    <property type="gene ID" value="ONIVA11G20580"/>
</dbReference>
<sequence length="512" mass="58018">MSIAMHARAAAAAAASIHRQYRRCNPWRPCWTPVAAPSSSGAARRGHGVSPWLLGVSSSTSSSSTPPHGRRCHRRGYYTGVALPAPVRGIFVSYVDYDRTHLFAHPSITPACPAIDGVLDFMPEHRYSGDGWSVSDHCNGLLLFSNCSRWLCVCNPATQRWEKLPDHAAGVGSSYKICTYLAFDPAMSSSHYEVLVIPSVPDPRWMMALCNHRGRAKDIDDSCRLMEWPPSPWRVDVFSSRTGRWEERAFVRDGEPAGTVEEMRLDPMEPTGLGPFQRYAVYQHGCRGDFVARLSLSNDTYQVIKTPENHIKSTREAVPYLGRSPNGLCFGISDRDAQLWIWILRESHGKMEWILKYHDDLKPFAKQLLSYYGYRRKLFCGQPWIIEEANNRKHQNTKNKPDPKGAVDEYCYTFFDMIGFHPYKEVIFLGDILTVFAYHLDTSKLQYLGHTRPEDYCQMYTNGIYGSFVYTPYVSGHFYAVITGAGAHPQHLHQMLRNNAAHAIDQPKEPAD</sequence>
<keyword evidence="2" id="KW-1185">Reference proteome</keyword>
<evidence type="ECO:0000313" key="1">
    <source>
        <dbReference type="EnsemblPlants" id="ONIVA11G20580.1"/>
    </source>
</evidence>
<accession>A0A0E0J4L4</accession>
<reference evidence="1" key="1">
    <citation type="submission" date="2015-04" db="UniProtKB">
        <authorList>
            <consortium name="EnsemblPlants"/>
        </authorList>
    </citation>
    <scope>IDENTIFICATION</scope>
    <source>
        <strain evidence="1">SL10</strain>
    </source>
</reference>
<organism evidence="1">
    <name type="scientific">Oryza nivara</name>
    <name type="common">Indian wild rice</name>
    <name type="synonym">Oryza sativa f. spontanea</name>
    <dbReference type="NCBI Taxonomy" id="4536"/>
    <lineage>
        <taxon>Eukaryota</taxon>
        <taxon>Viridiplantae</taxon>
        <taxon>Streptophyta</taxon>
        <taxon>Embryophyta</taxon>
        <taxon>Tracheophyta</taxon>
        <taxon>Spermatophyta</taxon>
        <taxon>Magnoliopsida</taxon>
        <taxon>Liliopsida</taxon>
        <taxon>Poales</taxon>
        <taxon>Poaceae</taxon>
        <taxon>BOP clade</taxon>
        <taxon>Oryzoideae</taxon>
        <taxon>Oryzeae</taxon>
        <taxon>Oryzinae</taxon>
        <taxon>Oryza</taxon>
    </lineage>
</organism>
<evidence type="ECO:0008006" key="3">
    <source>
        <dbReference type="Google" id="ProtNLM"/>
    </source>
</evidence>
<dbReference type="OMA" id="CFGISDR"/>
<name>A0A0E0J4L4_ORYNI</name>
<reference evidence="1" key="2">
    <citation type="submission" date="2018-04" db="EMBL/GenBank/DDBJ databases">
        <title>OnivRS2 (Oryza nivara Reference Sequence Version 2).</title>
        <authorList>
            <person name="Zhang J."/>
            <person name="Kudrna D."/>
            <person name="Lee S."/>
            <person name="Talag J."/>
            <person name="Rajasekar S."/>
            <person name="Welchert J."/>
            <person name="Hsing Y.-I."/>
            <person name="Wing R.A."/>
        </authorList>
    </citation>
    <scope>NUCLEOTIDE SEQUENCE [LARGE SCALE GENOMIC DNA]</scope>
    <source>
        <strain evidence="1">SL10</strain>
    </source>
</reference>
<dbReference type="HOGENOM" id="CLU_030606_0_1_1"/>